<proteinExistence type="inferred from homology"/>
<comment type="caution">
    <text evidence="6">The sequence shown here is derived from an EMBL/GenBank/DDBJ whole genome shotgun (WGS) entry which is preliminary data.</text>
</comment>
<dbReference type="InterPro" id="IPR021109">
    <property type="entry name" value="Peptidase_aspartic_dom_sf"/>
</dbReference>
<comment type="similarity">
    <text evidence="1">Belongs to the peptidase A1 family.</text>
</comment>
<evidence type="ECO:0000256" key="3">
    <source>
        <dbReference type="SAM" id="Phobius"/>
    </source>
</evidence>
<feature type="signal peptide" evidence="4">
    <location>
        <begin position="1"/>
        <end position="21"/>
    </location>
</feature>
<keyword evidence="3" id="KW-1133">Transmembrane helix</keyword>
<dbReference type="PANTHER" id="PTHR47966">
    <property type="entry name" value="BETA-SITE APP-CLEAVING ENZYME, ISOFORM A-RELATED"/>
    <property type="match status" value="1"/>
</dbReference>
<feature type="compositionally biased region" description="Polar residues" evidence="2">
    <location>
        <begin position="552"/>
        <end position="561"/>
    </location>
</feature>
<keyword evidence="4" id="KW-0732">Signal</keyword>
<accession>A0ABR3VNZ5</accession>
<dbReference type="Gene3D" id="2.40.70.10">
    <property type="entry name" value="Acid Proteases"/>
    <property type="match status" value="2"/>
</dbReference>
<dbReference type="PANTHER" id="PTHR47966:SF73">
    <property type="entry name" value="PEPTIDASE A1 DOMAIN-CONTAINING PROTEIN"/>
    <property type="match status" value="1"/>
</dbReference>
<name>A0ABR3VNZ5_HUMIN</name>
<dbReference type="EMBL" id="JAZGSY010000014">
    <property type="protein sequence ID" value="KAL1843530.1"/>
    <property type="molecule type" value="Genomic_DNA"/>
</dbReference>
<dbReference type="Pfam" id="PF00026">
    <property type="entry name" value="Asp"/>
    <property type="match status" value="1"/>
</dbReference>
<keyword evidence="3" id="KW-0472">Membrane</keyword>
<feature type="region of interest" description="Disordered" evidence="2">
    <location>
        <begin position="528"/>
        <end position="564"/>
    </location>
</feature>
<protein>
    <recommendedName>
        <fullName evidence="5">Peptidase A1 domain-containing protein</fullName>
    </recommendedName>
</protein>
<feature type="domain" description="Peptidase A1" evidence="5">
    <location>
        <begin position="54"/>
        <end position="429"/>
    </location>
</feature>
<feature type="chain" id="PRO_5047404546" description="Peptidase A1 domain-containing protein" evidence="4">
    <location>
        <begin position="22"/>
        <end position="671"/>
    </location>
</feature>
<evidence type="ECO:0000259" key="5">
    <source>
        <dbReference type="PROSITE" id="PS51767"/>
    </source>
</evidence>
<feature type="compositionally biased region" description="Basic and acidic residues" evidence="2">
    <location>
        <begin position="659"/>
        <end position="671"/>
    </location>
</feature>
<dbReference type="Proteomes" id="UP001583172">
    <property type="component" value="Unassembled WGS sequence"/>
</dbReference>
<dbReference type="InterPro" id="IPR001461">
    <property type="entry name" value="Aspartic_peptidase_A1"/>
</dbReference>
<dbReference type="InterPro" id="IPR033121">
    <property type="entry name" value="PEPTIDASE_A1"/>
</dbReference>
<evidence type="ECO:0000313" key="6">
    <source>
        <dbReference type="EMBL" id="KAL1843530.1"/>
    </source>
</evidence>
<keyword evidence="3" id="KW-0812">Transmembrane</keyword>
<keyword evidence="7" id="KW-1185">Reference proteome</keyword>
<feature type="transmembrane region" description="Helical" evidence="3">
    <location>
        <begin position="497"/>
        <end position="521"/>
    </location>
</feature>
<evidence type="ECO:0000313" key="7">
    <source>
        <dbReference type="Proteomes" id="UP001583172"/>
    </source>
</evidence>
<gene>
    <name evidence="6" type="ORF">VTJ49DRAFT_1123</name>
</gene>
<evidence type="ECO:0000256" key="1">
    <source>
        <dbReference type="ARBA" id="ARBA00007447"/>
    </source>
</evidence>
<dbReference type="PROSITE" id="PS51767">
    <property type="entry name" value="PEPTIDASE_A1"/>
    <property type="match status" value="1"/>
</dbReference>
<feature type="region of interest" description="Disordered" evidence="2">
    <location>
        <begin position="615"/>
        <end position="671"/>
    </location>
</feature>
<dbReference type="SUPFAM" id="SSF50630">
    <property type="entry name" value="Acid proteases"/>
    <property type="match status" value="1"/>
</dbReference>
<organism evidence="6 7">
    <name type="scientific">Humicola insolens</name>
    <name type="common">Soft-rot fungus</name>
    <dbReference type="NCBI Taxonomy" id="85995"/>
    <lineage>
        <taxon>Eukaryota</taxon>
        <taxon>Fungi</taxon>
        <taxon>Dikarya</taxon>
        <taxon>Ascomycota</taxon>
        <taxon>Pezizomycotina</taxon>
        <taxon>Sordariomycetes</taxon>
        <taxon>Sordariomycetidae</taxon>
        <taxon>Sordariales</taxon>
        <taxon>Chaetomiaceae</taxon>
        <taxon>Mycothermus</taxon>
    </lineage>
</organism>
<dbReference type="PRINTS" id="PR00792">
    <property type="entry name" value="PEPSIN"/>
</dbReference>
<reference evidence="6 7" key="1">
    <citation type="journal article" date="2024" name="Commun. Biol.">
        <title>Comparative genomic analysis of thermophilic fungi reveals convergent evolutionary adaptations and gene losses.</title>
        <authorList>
            <person name="Steindorff A.S."/>
            <person name="Aguilar-Pontes M.V."/>
            <person name="Robinson A.J."/>
            <person name="Andreopoulos B."/>
            <person name="LaButti K."/>
            <person name="Kuo A."/>
            <person name="Mondo S."/>
            <person name="Riley R."/>
            <person name="Otillar R."/>
            <person name="Haridas S."/>
            <person name="Lipzen A."/>
            <person name="Grimwood J."/>
            <person name="Schmutz J."/>
            <person name="Clum A."/>
            <person name="Reid I.D."/>
            <person name="Moisan M.C."/>
            <person name="Butler G."/>
            <person name="Nguyen T.T.M."/>
            <person name="Dewar K."/>
            <person name="Conant G."/>
            <person name="Drula E."/>
            <person name="Henrissat B."/>
            <person name="Hansel C."/>
            <person name="Singer S."/>
            <person name="Hutchinson M.I."/>
            <person name="de Vries R.P."/>
            <person name="Natvig D.O."/>
            <person name="Powell A.J."/>
            <person name="Tsang A."/>
            <person name="Grigoriev I.V."/>
        </authorList>
    </citation>
    <scope>NUCLEOTIDE SEQUENCE [LARGE SCALE GENOMIC DNA]</scope>
    <source>
        <strain evidence="6 7">CBS 620.91</strain>
    </source>
</reference>
<evidence type="ECO:0000256" key="4">
    <source>
        <dbReference type="SAM" id="SignalP"/>
    </source>
</evidence>
<feature type="compositionally biased region" description="Low complexity" evidence="2">
    <location>
        <begin position="540"/>
        <end position="550"/>
    </location>
</feature>
<evidence type="ECO:0000256" key="2">
    <source>
        <dbReference type="SAM" id="MobiDB-lite"/>
    </source>
</evidence>
<sequence>MAPSMCFLALATAACVLRAAAQHVLLPFSQHRDVQGIAARASAQATTGAVLYPYAVNVSVGDPPQQLSLLISPSSGHTWVPDAYTLYCSPEWYYKDYYGMDEDEYYDYYGSDYEIPESECKWGSYNKSLSTTYLAPNRRYTSFIDAYVDSFSAEGTNMTDRLTIGDIVIEDYPMGIVSYANYRWIGVLGLGHNTTRYYSSYSDGIYANVMDRLVTSGKITSKAYSMWLDDPSGASGSLLFGAVDRSRYTGDLVRIEAVSYSHGFAVTLSSVNGSSASGDAMPAIRSNDFPVDVIFGPGEVLSYLPESLVDPIAEMAGATYNRSMRAFTIPCDAGKDNGASFVFELGGTGGPKVPVEASDLVVPRGVVDGLARYSYLGNEDNRCLFAIQKHYSSSSSSSYSTDGVYNLGSLVLRRTYLAFDLVNNEIAVAPVKFASGSDSPSADIVAFEYYGVQIPASTEFCTRSYCGSGSRGSGDGPGSSNSDSNSTVGRVDEYKNIAIGVGVSMGVLVLAGIIFGVIICLRLRRGDGPGKEADEEASDRSSTSSGSDSATPAITSNTSARGSAVLPPANLPVIQEGSEPAAAVTVPPPAVLPARTPSPLAASERGSIAVSALSSEVAAPAVTDNQPPSSPKGKGKEVDRSAVVSGESTEPSATGEDAQPPKEGKGKEAAS</sequence>